<dbReference type="EMBL" id="OX459945">
    <property type="protein sequence ID" value="CAI9179222.1"/>
    <property type="molecule type" value="Genomic_DNA"/>
</dbReference>
<sequence>MLTLQLMRAEGASILLHADRSRVQRVLHRWEGGKPSLRNVMDSRSRGSFCFKLTLNSIEQPLKFPRVALRSCERQTEKAYCLCIRGAVTALG</sequence>
<evidence type="ECO:0000313" key="1">
    <source>
        <dbReference type="EMBL" id="CAI9179222.1"/>
    </source>
</evidence>
<proteinExistence type="predicted"/>
<protein>
    <submittedName>
        <fullName evidence="1">Uncharacterized protein</fullName>
    </submittedName>
</protein>
<accession>A0ABN8ZZ07</accession>
<name>A0ABN8ZZ07_RANTA</name>
<dbReference type="Proteomes" id="UP001176941">
    <property type="component" value="Chromosome 9"/>
</dbReference>
<reference evidence="1" key="1">
    <citation type="submission" date="2023-04" db="EMBL/GenBank/DDBJ databases">
        <authorList>
            <consortium name="ELIXIR-Norway"/>
        </authorList>
    </citation>
    <scope>NUCLEOTIDE SEQUENCE [LARGE SCALE GENOMIC DNA]</scope>
</reference>
<organism evidence="1 2">
    <name type="scientific">Rangifer tarandus platyrhynchus</name>
    <name type="common">Svalbard reindeer</name>
    <dbReference type="NCBI Taxonomy" id="3082113"/>
    <lineage>
        <taxon>Eukaryota</taxon>
        <taxon>Metazoa</taxon>
        <taxon>Chordata</taxon>
        <taxon>Craniata</taxon>
        <taxon>Vertebrata</taxon>
        <taxon>Euteleostomi</taxon>
        <taxon>Mammalia</taxon>
        <taxon>Eutheria</taxon>
        <taxon>Laurasiatheria</taxon>
        <taxon>Artiodactyla</taxon>
        <taxon>Ruminantia</taxon>
        <taxon>Pecora</taxon>
        <taxon>Cervidae</taxon>
        <taxon>Odocoileinae</taxon>
        <taxon>Rangifer</taxon>
    </lineage>
</organism>
<evidence type="ECO:0000313" key="2">
    <source>
        <dbReference type="Proteomes" id="UP001176941"/>
    </source>
</evidence>
<keyword evidence="2" id="KW-1185">Reference proteome</keyword>
<gene>
    <name evidence="1" type="ORF">MRATA1EN1_LOCUS28184</name>
</gene>